<dbReference type="STRING" id="1561998.A0A1I7UWM5"/>
<evidence type="ECO:0000256" key="3">
    <source>
        <dbReference type="RuleBase" id="RU000489"/>
    </source>
</evidence>
<keyword evidence="1 3" id="KW-0378">Hydrolase</keyword>
<dbReference type="GO" id="GO:0008061">
    <property type="term" value="F:chitin binding"/>
    <property type="evidence" value="ECO:0007669"/>
    <property type="project" value="InterPro"/>
</dbReference>
<dbReference type="GO" id="GO:0006032">
    <property type="term" value="P:chitin catabolic process"/>
    <property type="evidence" value="ECO:0007669"/>
    <property type="project" value="UniProtKB-ARBA"/>
</dbReference>
<dbReference type="eggNOG" id="KOG2806">
    <property type="taxonomic scope" value="Eukaryota"/>
</dbReference>
<dbReference type="SMART" id="SM00636">
    <property type="entry name" value="Glyco_18"/>
    <property type="match status" value="1"/>
</dbReference>
<keyword evidence="2 3" id="KW-0326">Glycosidase</keyword>
<dbReference type="Pfam" id="PF00704">
    <property type="entry name" value="Glyco_hydro_18"/>
    <property type="match status" value="1"/>
</dbReference>
<dbReference type="AlphaFoldDB" id="A0A1I7UWM5"/>
<evidence type="ECO:0000259" key="5">
    <source>
        <dbReference type="PROSITE" id="PS51910"/>
    </source>
</evidence>
<name>A0A1I7UWM5_9PELO</name>
<dbReference type="WBParaSite" id="Csp11.Scaffold630.g20083.t2">
    <property type="protein sequence ID" value="Csp11.Scaffold630.g20083.t2"/>
    <property type="gene ID" value="Csp11.Scaffold630.g20083"/>
</dbReference>
<dbReference type="InterPro" id="IPR001579">
    <property type="entry name" value="Glyco_hydro_18_chit_AS"/>
</dbReference>
<comment type="similarity">
    <text evidence="4">Belongs to the glycosyl hydrolase 18 family.</text>
</comment>
<dbReference type="SUPFAM" id="SSF51445">
    <property type="entry name" value="(Trans)glycosidases"/>
    <property type="match status" value="1"/>
</dbReference>
<dbReference type="InterPro" id="IPR001223">
    <property type="entry name" value="Glyco_hydro18_cat"/>
</dbReference>
<evidence type="ECO:0000313" key="6">
    <source>
        <dbReference type="Proteomes" id="UP000095282"/>
    </source>
</evidence>
<evidence type="ECO:0000256" key="2">
    <source>
        <dbReference type="ARBA" id="ARBA00023295"/>
    </source>
</evidence>
<proteinExistence type="inferred from homology"/>
<feature type="domain" description="GH18" evidence="5">
    <location>
        <begin position="5"/>
        <end position="306"/>
    </location>
</feature>
<dbReference type="Proteomes" id="UP000095282">
    <property type="component" value="Unplaced"/>
</dbReference>
<sequence length="318" mass="37689">MKCDKRIVGYYSSWQNRYLVEDQISNFTHLIFAFAEMNSDGQLSIDHKKDMFLILKEKARRADVKVMISTDYYFRVFIEAVVQFINRYRIDGVDFNFEWSKNQKDKADDVILLKEIRTRLDKEAKLSGRSPYTVSMMVPSTNLDPDDEIYLNALLGYLDFMSFHTMNYYKYWKYAPNPYGKPPPSVYSESPKPRVNQKLNYLACTTRTPSKLNIPVNFYKFIETNASKQTFLPWGHRPDSEKELKEYDDEERHTFDYDLFENEKHVQGSMFFTFRRDFGGVAIWSIEFDDNEMTLTNAVVTGTKKFCSKTRDKIYYDC</sequence>
<dbReference type="PROSITE" id="PS01095">
    <property type="entry name" value="GH18_1"/>
    <property type="match status" value="1"/>
</dbReference>
<reference evidence="7" key="1">
    <citation type="submission" date="2016-11" db="UniProtKB">
        <authorList>
            <consortium name="WormBaseParasite"/>
        </authorList>
    </citation>
    <scope>IDENTIFICATION</scope>
</reference>
<keyword evidence="6" id="KW-1185">Reference proteome</keyword>
<dbReference type="CDD" id="cd00598">
    <property type="entry name" value="GH18_chitinase-like"/>
    <property type="match status" value="1"/>
</dbReference>
<dbReference type="PANTHER" id="PTHR46073:SF6">
    <property type="entry name" value="GH18 DOMAIN-CONTAINING PROTEIN"/>
    <property type="match status" value="1"/>
</dbReference>
<dbReference type="PROSITE" id="PS51910">
    <property type="entry name" value="GH18_2"/>
    <property type="match status" value="1"/>
</dbReference>
<dbReference type="GO" id="GO:0004568">
    <property type="term" value="F:chitinase activity"/>
    <property type="evidence" value="ECO:0007669"/>
    <property type="project" value="UniProtKB-ARBA"/>
</dbReference>
<dbReference type="GO" id="GO:0005975">
    <property type="term" value="P:carbohydrate metabolic process"/>
    <property type="evidence" value="ECO:0007669"/>
    <property type="project" value="InterPro"/>
</dbReference>
<protein>
    <submittedName>
        <fullName evidence="7">Glyco_18 domain-containing protein</fullName>
    </submittedName>
</protein>
<dbReference type="InterPro" id="IPR017853">
    <property type="entry name" value="GH"/>
</dbReference>
<evidence type="ECO:0000313" key="7">
    <source>
        <dbReference type="WBParaSite" id="Csp11.Scaffold630.g20083.t2"/>
    </source>
</evidence>
<evidence type="ECO:0000256" key="1">
    <source>
        <dbReference type="ARBA" id="ARBA00022801"/>
    </source>
</evidence>
<dbReference type="InterPro" id="IPR011583">
    <property type="entry name" value="Chitinase_II/V-like_cat"/>
</dbReference>
<dbReference type="Gene3D" id="3.20.20.80">
    <property type="entry name" value="Glycosidases"/>
    <property type="match status" value="1"/>
</dbReference>
<accession>A0A1I7UWM5</accession>
<organism evidence="6 7">
    <name type="scientific">Caenorhabditis tropicalis</name>
    <dbReference type="NCBI Taxonomy" id="1561998"/>
    <lineage>
        <taxon>Eukaryota</taxon>
        <taxon>Metazoa</taxon>
        <taxon>Ecdysozoa</taxon>
        <taxon>Nematoda</taxon>
        <taxon>Chromadorea</taxon>
        <taxon>Rhabditida</taxon>
        <taxon>Rhabditina</taxon>
        <taxon>Rhabditomorpha</taxon>
        <taxon>Rhabditoidea</taxon>
        <taxon>Rhabditidae</taxon>
        <taxon>Peloderinae</taxon>
        <taxon>Caenorhabditis</taxon>
    </lineage>
</organism>
<evidence type="ECO:0000256" key="4">
    <source>
        <dbReference type="RuleBase" id="RU004453"/>
    </source>
</evidence>
<dbReference type="PANTHER" id="PTHR46073">
    <property type="entry name" value="CHITINASE"/>
    <property type="match status" value="1"/>
</dbReference>